<keyword evidence="2" id="KW-1185">Reference proteome</keyword>
<accession>A0ABU1T565</accession>
<sequence>MCAAVSQIRESQDDLKSTMSKAVLVFEHYDFDRVALLR</sequence>
<dbReference type="EMBL" id="JAVDUJ010000001">
    <property type="protein sequence ID" value="MDR6939990.1"/>
    <property type="molecule type" value="Genomic_DNA"/>
</dbReference>
<gene>
    <name evidence="1" type="ORF">J2S36_001533</name>
</gene>
<organism evidence="1 2">
    <name type="scientific">Arcanobacterium hippocoleae</name>
    <dbReference type="NCBI Taxonomy" id="149017"/>
    <lineage>
        <taxon>Bacteria</taxon>
        <taxon>Bacillati</taxon>
        <taxon>Actinomycetota</taxon>
        <taxon>Actinomycetes</taxon>
        <taxon>Actinomycetales</taxon>
        <taxon>Actinomycetaceae</taxon>
        <taxon>Arcanobacterium</taxon>
    </lineage>
</organism>
<evidence type="ECO:0000313" key="2">
    <source>
        <dbReference type="Proteomes" id="UP001266099"/>
    </source>
</evidence>
<dbReference type="Proteomes" id="UP001266099">
    <property type="component" value="Unassembled WGS sequence"/>
</dbReference>
<comment type="caution">
    <text evidence="1">The sequence shown here is derived from an EMBL/GenBank/DDBJ whole genome shotgun (WGS) entry which is preliminary data.</text>
</comment>
<evidence type="ECO:0000313" key="1">
    <source>
        <dbReference type="EMBL" id="MDR6939990.1"/>
    </source>
</evidence>
<protein>
    <submittedName>
        <fullName evidence="1">Uncharacterized protein</fullName>
    </submittedName>
</protein>
<proteinExistence type="predicted"/>
<name>A0ABU1T565_9ACTO</name>
<reference evidence="1 2" key="1">
    <citation type="submission" date="2023-07" db="EMBL/GenBank/DDBJ databases">
        <title>Sequencing the genomes of 1000 actinobacteria strains.</title>
        <authorList>
            <person name="Klenk H.-P."/>
        </authorList>
    </citation>
    <scope>NUCLEOTIDE SEQUENCE [LARGE SCALE GENOMIC DNA]</scope>
    <source>
        <strain evidence="1 2">DSM 15539</strain>
    </source>
</reference>